<organism evidence="2">
    <name type="scientific">marine metagenome</name>
    <dbReference type="NCBI Taxonomy" id="408172"/>
    <lineage>
        <taxon>unclassified sequences</taxon>
        <taxon>metagenomes</taxon>
        <taxon>ecological metagenomes</taxon>
    </lineage>
</organism>
<evidence type="ECO:0000313" key="2">
    <source>
        <dbReference type="EMBL" id="SVA98119.1"/>
    </source>
</evidence>
<feature type="transmembrane region" description="Helical" evidence="1">
    <location>
        <begin position="100"/>
        <end position="118"/>
    </location>
</feature>
<keyword evidence="1" id="KW-1133">Transmembrane helix</keyword>
<keyword evidence="1" id="KW-0472">Membrane</keyword>
<evidence type="ECO:0000256" key="1">
    <source>
        <dbReference type="SAM" id="Phobius"/>
    </source>
</evidence>
<dbReference type="SUPFAM" id="SSF53756">
    <property type="entry name" value="UDP-Glycosyltransferase/glycogen phosphorylase"/>
    <property type="match status" value="1"/>
</dbReference>
<name>A0A382A9P3_9ZZZZ</name>
<dbReference type="AlphaFoldDB" id="A0A382A9P3"/>
<feature type="non-terminal residue" evidence="2">
    <location>
        <position position="158"/>
    </location>
</feature>
<proteinExistence type="predicted"/>
<keyword evidence="1" id="KW-0812">Transmembrane</keyword>
<evidence type="ECO:0008006" key="3">
    <source>
        <dbReference type="Google" id="ProtNLM"/>
    </source>
</evidence>
<accession>A0A382A9P3</accession>
<protein>
    <recommendedName>
        <fullName evidence="3">Glycosyltransferase subfamily 4-like N-terminal domain-containing protein</fullName>
    </recommendedName>
</protein>
<feature type="transmembrane region" description="Helical" evidence="1">
    <location>
        <begin position="67"/>
        <end position="88"/>
    </location>
</feature>
<dbReference type="EMBL" id="UINC01024459">
    <property type="protein sequence ID" value="SVA98119.1"/>
    <property type="molecule type" value="Genomic_DNA"/>
</dbReference>
<gene>
    <name evidence="2" type="ORF">METZ01_LOCUS150973</name>
</gene>
<sequence length="158" mass="18318">MPFIGKVGTIAAVVNSATSLQKYSKDNYQVTIINAVGEWSEHLDFFKKNNIKVITLNNSNIFKKLPIGGFFFSRLIYFYIFFSCFFRLKKLLHNNPPDIFVAHLITSLPLILNFFYSFKTKMVLKTSGLPKLTWIRKYLWKIVLKKIYFVTAATQGTI</sequence>
<dbReference type="Gene3D" id="3.40.50.2000">
    <property type="entry name" value="Glycogen Phosphorylase B"/>
    <property type="match status" value="1"/>
</dbReference>
<reference evidence="2" key="1">
    <citation type="submission" date="2018-05" db="EMBL/GenBank/DDBJ databases">
        <authorList>
            <person name="Lanie J.A."/>
            <person name="Ng W.-L."/>
            <person name="Kazmierczak K.M."/>
            <person name="Andrzejewski T.M."/>
            <person name="Davidsen T.M."/>
            <person name="Wayne K.J."/>
            <person name="Tettelin H."/>
            <person name="Glass J.I."/>
            <person name="Rusch D."/>
            <person name="Podicherti R."/>
            <person name="Tsui H.-C.T."/>
            <person name="Winkler M.E."/>
        </authorList>
    </citation>
    <scope>NUCLEOTIDE SEQUENCE</scope>
</reference>